<evidence type="ECO:0000259" key="8">
    <source>
        <dbReference type="PROSITE" id="PS50808"/>
    </source>
</evidence>
<proteinExistence type="predicted"/>
<feature type="region of interest" description="Disordered" evidence="7">
    <location>
        <begin position="1"/>
        <end position="35"/>
    </location>
</feature>
<dbReference type="GO" id="GO:0003677">
    <property type="term" value="F:DNA binding"/>
    <property type="evidence" value="ECO:0007669"/>
    <property type="project" value="InterPro"/>
</dbReference>
<dbReference type="InterPro" id="IPR052035">
    <property type="entry name" value="ZnF_BED_domain_contain"/>
</dbReference>
<reference evidence="9" key="1">
    <citation type="submission" date="2023-05" db="EMBL/GenBank/DDBJ databases">
        <title>Genome and transcriptome analyses reveal genes involved in the formation of fine ridges on petal epidermal cells in Hibiscus trionum.</title>
        <authorList>
            <person name="Koshimizu S."/>
            <person name="Masuda S."/>
            <person name="Ishii T."/>
            <person name="Shirasu K."/>
            <person name="Hoshino A."/>
            <person name="Arita M."/>
        </authorList>
    </citation>
    <scope>NUCLEOTIDE SEQUENCE</scope>
    <source>
        <strain evidence="9">Hamamatsu line</strain>
    </source>
</reference>
<sequence>MDESEDDFHDEEKSQTLKKKIKEKKSPTDATPRKRKKKSKWWTHYSDTEDYAFASCKYCKTLIGCETKNGTTPLANHIKRCKKYPSNLDKRQKLIDFKTETLVNEDRVVETVNVPKLWEFDQDFCRKKLARMLIVDELPFMFVEREGFQEFCKALNPLFKLPSRSTATRDCYALFIEQRNELKISFRNLQSRIFLTTGTWTSGQNLSYMCLTAHFIDDDWNLHKRIINFCPIAGHSGQLIGRAVEKCLNEWGLKNIMTVTVDNASSNDLAIDYLRRRLNI</sequence>
<dbReference type="PROSITE" id="PS50808">
    <property type="entry name" value="ZF_BED"/>
    <property type="match status" value="1"/>
</dbReference>
<evidence type="ECO:0000256" key="2">
    <source>
        <dbReference type="ARBA" id="ARBA00022771"/>
    </source>
</evidence>
<dbReference type="Proteomes" id="UP001165190">
    <property type="component" value="Unassembled WGS sequence"/>
</dbReference>
<accession>A0A9W7H3N8</accession>
<gene>
    <name evidence="9" type="ORF">HRI_000671400</name>
</gene>
<comment type="caution">
    <text evidence="9">The sequence shown here is derived from an EMBL/GenBank/DDBJ whole genome shotgun (WGS) entry which is preliminary data.</text>
</comment>
<feature type="domain" description="BED-type" evidence="8">
    <location>
        <begin position="36"/>
        <end position="88"/>
    </location>
</feature>
<keyword evidence="5" id="KW-0804">Transcription</keyword>
<dbReference type="InterPro" id="IPR003656">
    <property type="entry name" value="Znf_BED"/>
</dbReference>
<keyword evidence="10" id="KW-1185">Reference proteome</keyword>
<keyword evidence="3" id="KW-0862">Zinc</keyword>
<organism evidence="9 10">
    <name type="scientific">Hibiscus trionum</name>
    <name type="common">Flower of an hour</name>
    <dbReference type="NCBI Taxonomy" id="183268"/>
    <lineage>
        <taxon>Eukaryota</taxon>
        <taxon>Viridiplantae</taxon>
        <taxon>Streptophyta</taxon>
        <taxon>Embryophyta</taxon>
        <taxon>Tracheophyta</taxon>
        <taxon>Spermatophyta</taxon>
        <taxon>Magnoliopsida</taxon>
        <taxon>eudicotyledons</taxon>
        <taxon>Gunneridae</taxon>
        <taxon>Pentapetalae</taxon>
        <taxon>rosids</taxon>
        <taxon>malvids</taxon>
        <taxon>Malvales</taxon>
        <taxon>Malvaceae</taxon>
        <taxon>Malvoideae</taxon>
        <taxon>Hibiscus</taxon>
    </lineage>
</organism>
<keyword evidence="4" id="KW-0805">Transcription regulation</keyword>
<dbReference type="EMBL" id="BSYR01000007">
    <property type="protein sequence ID" value="GMI70021.1"/>
    <property type="molecule type" value="Genomic_DNA"/>
</dbReference>
<dbReference type="PANTHER" id="PTHR46481">
    <property type="entry name" value="ZINC FINGER BED DOMAIN-CONTAINING PROTEIN 4"/>
    <property type="match status" value="1"/>
</dbReference>
<dbReference type="SMART" id="SM00614">
    <property type="entry name" value="ZnF_BED"/>
    <property type="match status" value="1"/>
</dbReference>
<dbReference type="SUPFAM" id="SSF140996">
    <property type="entry name" value="Hermes dimerisation domain"/>
    <property type="match status" value="1"/>
</dbReference>
<evidence type="ECO:0000256" key="4">
    <source>
        <dbReference type="ARBA" id="ARBA00023015"/>
    </source>
</evidence>
<evidence type="ECO:0000313" key="9">
    <source>
        <dbReference type="EMBL" id="GMI70021.1"/>
    </source>
</evidence>
<evidence type="ECO:0000313" key="10">
    <source>
        <dbReference type="Proteomes" id="UP001165190"/>
    </source>
</evidence>
<evidence type="ECO:0000256" key="6">
    <source>
        <dbReference type="PROSITE-ProRule" id="PRU00027"/>
    </source>
</evidence>
<dbReference type="PANTHER" id="PTHR46481:SF8">
    <property type="entry name" value="ZINC FINGER BED DOMAIN-CONTAINING PROTEIN RICESLEEPER 1-LIKE"/>
    <property type="match status" value="1"/>
</dbReference>
<protein>
    <submittedName>
        <fullName evidence="9">DAYSLEEPER</fullName>
    </submittedName>
</protein>
<dbReference type="OrthoDB" id="998084at2759"/>
<dbReference type="AlphaFoldDB" id="A0A9W7H3N8"/>
<evidence type="ECO:0000256" key="5">
    <source>
        <dbReference type="ARBA" id="ARBA00023163"/>
    </source>
</evidence>
<name>A0A9W7H3N8_HIBTR</name>
<dbReference type="InterPro" id="IPR012337">
    <property type="entry name" value="RNaseH-like_sf"/>
</dbReference>
<evidence type="ECO:0000256" key="7">
    <source>
        <dbReference type="SAM" id="MobiDB-lite"/>
    </source>
</evidence>
<dbReference type="SUPFAM" id="SSF53098">
    <property type="entry name" value="Ribonuclease H-like"/>
    <property type="match status" value="1"/>
</dbReference>
<evidence type="ECO:0000256" key="1">
    <source>
        <dbReference type="ARBA" id="ARBA00022723"/>
    </source>
</evidence>
<dbReference type="GO" id="GO:0008270">
    <property type="term" value="F:zinc ion binding"/>
    <property type="evidence" value="ECO:0007669"/>
    <property type="project" value="UniProtKB-KW"/>
</dbReference>
<keyword evidence="1" id="KW-0479">Metal-binding</keyword>
<keyword evidence="2 6" id="KW-0863">Zinc-finger</keyword>
<evidence type="ECO:0000256" key="3">
    <source>
        <dbReference type="ARBA" id="ARBA00022833"/>
    </source>
</evidence>